<dbReference type="InterPro" id="IPR001680">
    <property type="entry name" value="WD40_rpt"/>
</dbReference>
<dbReference type="PANTHER" id="PTHR19877">
    <property type="entry name" value="EUKARYOTIC TRANSLATION INITIATION FACTOR 3 SUBUNIT I"/>
    <property type="match status" value="1"/>
</dbReference>
<protein>
    <recommendedName>
        <fullName evidence="7">Eukaryotic translation initiation factor 3 subunit I</fullName>
        <shortName evidence="7">eIF3i</shortName>
    </recommendedName>
</protein>
<evidence type="ECO:0000256" key="6">
    <source>
        <dbReference type="ARBA" id="ARBA00038394"/>
    </source>
</evidence>
<feature type="region of interest" description="Disordered" evidence="9">
    <location>
        <begin position="327"/>
        <end position="355"/>
    </location>
</feature>
<dbReference type="HAMAP" id="MF_03008">
    <property type="entry name" value="eIF3i"/>
    <property type="match status" value="1"/>
</dbReference>
<dbReference type="Proteomes" id="UP000198406">
    <property type="component" value="Unassembled WGS sequence"/>
</dbReference>
<dbReference type="InterPro" id="IPR027525">
    <property type="entry name" value="eIF3i"/>
</dbReference>
<dbReference type="AlphaFoldDB" id="A0A1Z5JKE3"/>
<dbReference type="InterPro" id="IPR036322">
    <property type="entry name" value="WD40_repeat_dom_sf"/>
</dbReference>
<feature type="repeat" description="WD" evidence="8">
    <location>
        <begin position="288"/>
        <end position="318"/>
    </location>
</feature>
<evidence type="ECO:0000256" key="3">
    <source>
        <dbReference type="ARBA" id="ARBA00022574"/>
    </source>
</evidence>
<feature type="repeat" description="WD" evidence="8">
    <location>
        <begin position="48"/>
        <end position="89"/>
    </location>
</feature>
<name>A0A1Z5JKE3_FISSO</name>
<reference evidence="10 11" key="1">
    <citation type="journal article" date="2015" name="Plant Cell">
        <title>Oil accumulation by the oleaginous diatom Fistulifera solaris as revealed by the genome and transcriptome.</title>
        <authorList>
            <person name="Tanaka T."/>
            <person name="Maeda Y."/>
            <person name="Veluchamy A."/>
            <person name="Tanaka M."/>
            <person name="Abida H."/>
            <person name="Marechal E."/>
            <person name="Bowler C."/>
            <person name="Muto M."/>
            <person name="Sunaga Y."/>
            <person name="Tanaka M."/>
            <person name="Yoshino T."/>
            <person name="Taniguchi T."/>
            <person name="Fukuda Y."/>
            <person name="Nemoto M."/>
            <person name="Matsumoto M."/>
            <person name="Wong P.S."/>
            <person name="Aburatani S."/>
            <person name="Fujibuchi W."/>
        </authorList>
    </citation>
    <scope>NUCLEOTIDE SEQUENCE [LARGE SCALE GENOMIC DNA]</scope>
    <source>
        <strain evidence="10 11">JPCC DA0580</strain>
    </source>
</reference>
<feature type="compositionally biased region" description="Acidic residues" evidence="9">
    <location>
        <begin position="333"/>
        <end position="355"/>
    </location>
</feature>
<evidence type="ECO:0000256" key="8">
    <source>
        <dbReference type="PROSITE-ProRule" id="PRU00221"/>
    </source>
</evidence>
<feature type="repeat" description="WD" evidence="8">
    <location>
        <begin position="191"/>
        <end position="223"/>
    </location>
</feature>
<dbReference type="OrthoDB" id="24966at2759"/>
<evidence type="ECO:0000256" key="7">
    <source>
        <dbReference type="HAMAP-Rule" id="MF_03008"/>
    </source>
</evidence>
<dbReference type="GO" id="GO:0003723">
    <property type="term" value="F:RNA binding"/>
    <property type="evidence" value="ECO:0007669"/>
    <property type="project" value="TreeGrafter"/>
</dbReference>
<accession>A0A1Z5JKE3</accession>
<dbReference type="FunCoup" id="A0A1Z5JKE3">
    <property type="interactions" value="858"/>
</dbReference>
<dbReference type="Gene3D" id="2.130.10.10">
    <property type="entry name" value="YVTN repeat-like/Quinoprotein amine dehydrogenase"/>
    <property type="match status" value="1"/>
</dbReference>
<keyword evidence="3 8" id="KW-0853">WD repeat</keyword>
<keyword evidence="2 7" id="KW-0396">Initiation factor</keyword>
<organism evidence="10 11">
    <name type="scientific">Fistulifera solaris</name>
    <name type="common">Oleaginous diatom</name>
    <dbReference type="NCBI Taxonomy" id="1519565"/>
    <lineage>
        <taxon>Eukaryota</taxon>
        <taxon>Sar</taxon>
        <taxon>Stramenopiles</taxon>
        <taxon>Ochrophyta</taxon>
        <taxon>Bacillariophyta</taxon>
        <taxon>Bacillariophyceae</taxon>
        <taxon>Bacillariophycidae</taxon>
        <taxon>Naviculales</taxon>
        <taxon>Naviculaceae</taxon>
        <taxon>Fistulifera</taxon>
    </lineage>
</organism>
<dbReference type="GO" id="GO:0001732">
    <property type="term" value="P:formation of cytoplasmic translation initiation complex"/>
    <property type="evidence" value="ECO:0007669"/>
    <property type="project" value="UniProtKB-UniRule"/>
</dbReference>
<dbReference type="InterPro" id="IPR019775">
    <property type="entry name" value="WD40_repeat_CS"/>
</dbReference>
<comment type="subunit">
    <text evidence="7">Component of the eukaryotic translation initiation factor 3 (eIF-3) complex.</text>
</comment>
<evidence type="ECO:0000256" key="4">
    <source>
        <dbReference type="ARBA" id="ARBA00022737"/>
    </source>
</evidence>
<dbReference type="PROSITE" id="PS50082">
    <property type="entry name" value="WD_REPEATS_2"/>
    <property type="match status" value="4"/>
</dbReference>
<comment type="subcellular location">
    <subcellularLocation>
        <location evidence="7">Cytoplasm</location>
    </subcellularLocation>
</comment>
<comment type="function">
    <text evidence="7">Component of the eukaryotic translation initiation factor 3 (eIF-3) complex, which is involved in protein synthesis of a specialized repertoire of mRNAs and, together with other initiation factors, stimulates binding of mRNA and methionyl-tRNAi to the 40S ribosome. The eIF-3 complex specifically targets and initiates translation of a subset of mRNAs involved in cell proliferation.</text>
</comment>
<evidence type="ECO:0000256" key="1">
    <source>
        <dbReference type="ARBA" id="ARBA00022490"/>
    </source>
</evidence>
<evidence type="ECO:0000313" key="11">
    <source>
        <dbReference type="Proteomes" id="UP000198406"/>
    </source>
</evidence>
<dbReference type="GO" id="GO:0071541">
    <property type="term" value="C:eukaryotic translation initiation factor 3 complex, eIF3m"/>
    <property type="evidence" value="ECO:0007669"/>
    <property type="project" value="TreeGrafter"/>
</dbReference>
<comment type="similarity">
    <text evidence="7">Belongs to the eIF-3 subunit I family.</text>
</comment>
<dbReference type="GO" id="GO:0003743">
    <property type="term" value="F:translation initiation factor activity"/>
    <property type="evidence" value="ECO:0007669"/>
    <property type="project" value="UniProtKB-UniRule"/>
</dbReference>
<keyword evidence="11" id="KW-1185">Reference proteome</keyword>
<dbReference type="EMBL" id="BDSP01000078">
    <property type="protein sequence ID" value="GAX14322.1"/>
    <property type="molecule type" value="Genomic_DNA"/>
</dbReference>
<dbReference type="Pfam" id="PF24805">
    <property type="entry name" value="EIF3I"/>
    <property type="match status" value="1"/>
</dbReference>
<gene>
    <name evidence="10" type="ORF">FisN_1Hh522</name>
</gene>
<keyword evidence="4" id="KW-0677">Repeat</keyword>
<proteinExistence type="inferred from homology"/>
<keyword evidence="1 7" id="KW-0963">Cytoplasm</keyword>
<comment type="caution">
    <text evidence="10">The sequence shown here is derived from an EMBL/GenBank/DDBJ whole genome shotgun (WGS) entry which is preliminary data.</text>
</comment>
<sequence>MRPYLLQGHERPITTVQFNHDGDLLFTASKDLVPSVWRVENGERLGTYNGHKGTVWDLDCDRFTKRLLTASADTSCRLWDVRTGECIFVFNHRGPVRGVAWAEGSQMFVTISDPFVDHPAKICVFDAPEDQDPSTYSETPRLEIELPKINGKVVKPTHVHWTALNEDLLVAFDNGQIRLYDPETGDLKEEITAHEKKINRLRFNREKTLFITSSADFTSKLYDPVDLTHLKTYRTDRPVNDAVISEQKDHILLGGGQEAMSVTTTSGKVGKFETRFFNLVYEDEFGIVKGHFGPINALDINPNGRSYASGAEDGYVRLHFFDKDYLEKKDPVPEEDEADEDFDEEEEEEEEKTAE</sequence>
<dbReference type="SUPFAM" id="SSF50978">
    <property type="entry name" value="WD40 repeat-like"/>
    <property type="match status" value="1"/>
</dbReference>
<dbReference type="PROSITE" id="PS50294">
    <property type="entry name" value="WD_REPEATS_REGION"/>
    <property type="match status" value="2"/>
</dbReference>
<dbReference type="GO" id="GO:0033290">
    <property type="term" value="C:eukaryotic 48S preinitiation complex"/>
    <property type="evidence" value="ECO:0007669"/>
    <property type="project" value="UniProtKB-UniRule"/>
</dbReference>
<dbReference type="PROSITE" id="PS00678">
    <property type="entry name" value="WD_REPEATS_1"/>
    <property type="match status" value="1"/>
</dbReference>
<comment type="similarity">
    <text evidence="6">Belongs to the WD repeat STRAP family.</text>
</comment>
<dbReference type="InParanoid" id="A0A1Z5JKE3"/>
<evidence type="ECO:0000256" key="9">
    <source>
        <dbReference type="SAM" id="MobiDB-lite"/>
    </source>
</evidence>
<keyword evidence="5 7" id="KW-0648">Protein biosynthesis</keyword>
<dbReference type="PANTHER" id="PTHR19877:SF1">
    <property type="entry name" value="EUKARYOTIC TRANSLATION INITIATION FACTOR 3 SUBUNIT I"/>
    <property type="match status" value="1"/>
</dbReference>
<feature type="repeat" description="WD" evidence="8">
    <location>
        <begin position="6"/>
        <end position="47"/>
    </location>
</feature>
<dbReference type="CDD" id="cd00200">
    <property type="entry name" value="WD40"/>
    <property type="match status" value="1"/>
</dbReference>
<evidence type="ECO:0000313" key="10">
    <source>
        <dbReference type="EMBL" id="GAX14322.1"/>
    </source>
</evidence>
<dbReference type="SMART" id="SM00320">
    <property type="entry name" value="WD40"/>
    <property type="match status" value="6"/>
</dbReference>
<dbReference type="GO" id="GO:0016282">
    <property type="term" value="C:eukaryotic 43S preinitiation complex"/>
    <property type="evidence" value="ECO:0007669"/>
    <property type="project" value="UniProtKB-UniRule"/>
</dbReference>
<evidence type="ECO:0000256" key="2">
    <source>
        <dbReference type="ARBA" id="ARBA00022540"/>
    </source>
</evidence>
<dbReference type="InterPro" id="IPR015943">
    <property type="entry name" value="WD40/YVTN_repeat-like_dom_sf"/>
</dbReference>
<evidence type="ECO:0000256" key="5">
    <source>
        <dbReference type="ARBA" id="ARBA00022917"/>
    </source>
</evidence>